<evidence type="ECO:0000256" key="4">
    <source>
        <dbReference type="ARBA" id="ARBA00023125"/>
    </source>
</evidence>
<dbReference type="GO" id="GO:0003700">
    <property type="term" value="F:DNA-binding transcription factor activity"/>
    <property type="evidence" value="ECO:0007669"/>
    <property type="project" value="InterPro"/>
</dbReference>
<dbReference type="PROSITE" id="PS51032">
    <property type="entry name" value="AP2_ERF"/>
    <property type="match status" value="2"/>
</dbReference>
<keyword evidence="3" id="KW-0805">Transcription regulation</keyword>
<evidence type="ECO:0000256" key="8">
    <source>
        <dbReference type="SAM" id="MobiDB-lite"/>
    </source>
</evidence>
<keyword evidence="5" id="KW-0804">Transcription</keyword>
<evidence type="ECO:0000256" key="1">
    <source>
        <dbReference type="ARBA" id="ARBA00004123"/>
    </source>
</evidence>
<comment type="similarity">
    <text evidence="7">Belongs to the AP2/ERF transcription factor family. AP2 subfamily.</text>
</comment>
<dbReference type="CDD" id="cd00018">
    <property type="entry name" value="AP2"/>
    <property type="match status" value="1"/>
</dbReference>
<comment type="caution">
    <text evidence="10">The sequence shown here is derived from an EMBL/GenBank/DDBJ whole genome shotgun (WGS) entry which is preliminary data.</text>
</comment>
<dbReference type="GO" id="GO:0003677">
    <property type="term" value="F:DNA binding"/>
    <property type="evidence" value="ECO:0007669"/>
    <property type="project" value="UniProtKB-KW"/>
</dbReference>
<evidence type="ECO:0000313" key="10">
    <source>
        <dbReference type="EMBL" id="KMZ74737.1"/>
    </source>
</evidence>
<evidence type="ECO:0000256" key="6">
    <source>
        <dbReference type="ARBA" id="ARBA00023242"/>
    </source>
</evidence>
<dbReference type="OrthoDB" id="207175at2759"/>
<dbReference type="FunFam" id="3.30.730.10:FF:000004">
    <property type="entry name" value="AP2-like ethylene-responsive transcription factor"/>
    <property type="match status" value="1"/>
</dbReference>
<dbReference type="AlphaFoldDB" id="A0A0K9Q2M1"/>
<feature type="domain" description="AP2/ERF" evidence="9">
    <location>
        <begin position="157"/>
        <end position="215"/>
    </location>
</feature>
<keyword evidence="4" id="KW-0238">DNA-binding</keyword>
<dbReference type="Pfam" id="PF00847">
    <property type="entry name" value="AP2"/>
    <property type="match status" value="2"/>
</dbReference>
<evidence type="ECO:0000313" key="11">
    <source>
        <dbReference type="Proteomes" id="UP000036987"/>
    </source>
</evidence>
<evidence type="ECO:0000256" key="7">
    <source>
        <dbReference type="ARBA" id="ARBA00037973"/>
    </source>
</evidence>
<evidence type="ECO:0000256" key="5">
    <source>
        <dbReference type="ARBA" id="ARBA00023163"/>
    </source>
</evidence>
<dbReference type="FunFam" id="3.30.730.10:FF:000002">
    <property type="entry name" value="AP2-like ethylene-responsive transcription factor"/>
    <property type="match status" value="1"/>
</dbReference>
<evidence type="ECO:0000256" key="3">
    <source>
        <dbReference type="ARBA" id="ARBA00023015"/>
    </source>
</evidence>
<dbReference type="InterPro" id="IPR036955">
    <property type="entry name" value="AP2/ERF_dom_sf"/>
</dbReference>
<dbReference type="Proteomes" id="UP000036987">
    <property type="component" value="Unassembled WGS sequence"/>
</dbReference>
<dbReference type="GO" id="GO:0009909">
    <property type="term" value="P:regulation of flower development"/>
    <property type="evidence" value="ECO:0007669"/>
    <property type="project" value="UniProtKB-ARBA"/>
</dbReference>
<dbReference type="STRING" id="29655.A0A0K9Q2M1"/>
<dbReference type="InterPro" id="IPR016177">
    <property type="entry name" value="DNA-bd_dom_sf"/>
</dbReference>
<feature type="region of interest" description="Disordered" evidence="8">
    <location>
        <begin position="1"/>
        <end position="44"/>
    </location>
</feature>
<keyword evidence="2" id="KW-0677">Repeat</keyword>
<gene>
    <name evidence="10" type="ORF">ZOSMA_122G00040</name>
</gene>
<dbReference type="SUPFAM" id="SSF54171">
    <property type="entry name" value="DNA-binding domain"/>
    <property type="match status" value="2"/>
</dbReference>
<dbReference type="GO" id="GO:0005634">
    <property type="term" value="C:nucleus"/>
    <property type="evidence" value="ECO:0007669"/>
    <property type="project" value="UniProtKB-SubCell"/>
</dbReference>
<dbReference type="PRINTS" id="PR00367">
    <property type="entry name" value="ETHRSPELEMNT"/>
</dbReference>
<comment type="subcellular location">
    <subcellularLocation>
        <location evidence="1">Nucleus</location>
    </subcellularLocation>
</comment>
<keyword evidence="6" id="KW-0539">Nucleus</keyword>
<dbReference type="Gene3D" id="3.30.730.10">
    <property type="entry name" value="AP2/ERF domain"/>
    <property type="match status" value="2"/>
</dbReference>
<proteinExistence type="inferred from homology"/>
<accession>A0A0K9Q2M1</accession>
<protein>
    <submittedName>
        <fullName evidence="10">AP2-like ethylene-responsive transcription factor</fullName>
    </submittedName>
</protein>
<dbReference type="SMART" id="SM00380">
    <property type="entry name" value="AP2"/>
    <property type="match status" value="2"/>
</dbReference>
<evidence type="ECO:0000256" key="2">
    <source>
        <dbReference type="ARBA" id="ARBA00022737"/>
    </source>
</evidence>
<sequence length="330" mass="37634">MAKVSSSSKNGSSSVTVSKENGRNTKPVNKTNKKKKRQMNSVSMVSVSQTQRSSIYRGVTRHRWTGRFEAHLWDKNGWNQSQNKKGKQVYLGAYDDEKAAARAYDLAALKYWTQATLLNFPVKEYQNEIKEMEGQSLEEYIGSIRRKSSGFSRGVSKYRGVARHHHNGRWEARIGRVFGKKYHYLGTFATEEEAAKAYDVAAIEYRGMNAITNFDTSCYISSPHSIPTTNDPDSSPNQYPISTDMAHKIETNLHHDVLLMDDTNTVMNTTVVANEGYRIPLNSSSRCSFPDDVQTYFECDRDVEEDNEDNVLFSELRSFCPAIFQYHHDI</sequence>
<feature type="domain" description="AP2/ERF" evidence="9">
    <location>
        <begin position="55"/>
        <end position="121"/>
    </location>
</feature>
<dbReference type="InterPro" id="IPR001471">
    <property type="entry name" value="AP2/ERF_dom"/>
</dbReference>
<dbReference type="EMBL" id="LFYR01000244">
    <property type="protein sequence ID" value="KMZ74737.1"/>
    <property type="molecule type" value="Genomic_DNA"/>
</dbReference>
<organism evidence="10 11">
    <name type="scientific">Zostera marina</name>
    <name type="common">Eelgrass</name>
    <dbReference type="NCBI Taxonomy" id="29655"/>
    <lineage>
        <taxon>Eukaryota</taxon>
        <taxon>Viridiplantae</taxon>
        <taxon>Streptophyta</taxon>
        <taxon>Embryophyta</taxon>
        <taxon>Tracheophyta</taxon>
        <taxon>Spermatophyta</taxon>
        <taxon>Magnoliopsida</taxon>
        <taxon>Liliopsida</taxon>
        <taxon>Zosteraceae</taxon>
        <taxon>Zostera</taxon>
    </lineage>
</organism>
<name>A0A0K9Q2M1_ZOSMR</name>
<reference evidence="11" key="1">
    <citation type="journal article" date="2016" name="Nature">
        <title>The genome of the seagrass Zostera marina reveals angiosperm adaptation to the sea.</title>
        <authorList>
            <person name="Olsen J.L."/>
            <person name="Rouze P."/>
            <person name="Verhelst B."/>
            <person name="Lin Y.-C."/>
            <person name="Bayer T."/>
            <person name="Collen J."/>
            <person name="Dattolo E."/>
            <person name="De Paoli E."/>
            <person name="Dittami S."/>
            <person name="Maumus F."/>
            <person name="Michel G."/>
            <person name="Kersting A."/>
            <person name="Lauritano C."/>
            <person name="Lohaus R."/>
            <person name="Toepel M."/>
            <person name="Tonon T."/>
            <person name="Vanneste K."/>
            <person name="Amirebrahimi M."/>
            <person name="Brakel J."/>
            <person name="Bostroem C."/>
            <person name="Chovatia M."/>
            <person name="Grimwood J."/>
            <person name="Jenkins J.W."/>
            <person name="Jueterbock A."/>
            <person name="Mraz A."/>
            <person name="Stam W.T."/>
            <person name="Tice H."/>
            <person name="Bornberg-Bauer E."/>
            <person name="Green P.J."/>
            <person name="Pearson G.A."/>
            <person name="Procaccini G."/>
            <person name="Duarte C.M."/>
            <person name="Schmutz J."/>
            <person name="Reusch T.B.H."/>
            <person name="Van de Peer Y."/>
        </authorList>
    </citation>
    <scope>NUCLEOTIDE SEQUENCE [LARGE SCALE GENOMIC DNA]</scope>
    <source>
        <strain evidence="11">cv. Finnish</strain>
    </source>
</reference>
<keyword evidence="11" id="KW-1185">Reference proteome</keyword>
<feature type="compositionally biased region" description="Low complexity" evidence="8">
    <location>
        <begin position="1"/>
        <end position="30"/>
    </location>
</feature>
<evidence type="ECO:0000259" key="9">
    <source>
        <dbReference type="PROSITE" id="PS51032"/>
    </source>
</evidence>
<dbReference type="PANTHER" id="PTHR32467:SF172">
    <property type="entry name" value="OS09G0423800 PROTEIN"/>
    <property type="match status" value="1"/>
</dbReference>
<dbReference type="PANTHER" id="PTHR32467">
    <property type="entry name" value="AP2-LIKE ETHYLENE-RESPONSIVE TRANSCRIPTION FACTOR"/>
    <property type="match status" value="1"/>
</dbReference>